<dbReference type="EMBL" id="BSYK01000001">
    <property type="protein sequence ID" value="GMG75914.1"/>
    <property type="molecule type" value="Genomic_DNA"/>
</dbReference>
<gene>
    <name evidence="1" type="ORF">ShirakiTB12_43820</name>
</gene>
<sequence length="49" mass="5664">MQELLDVDGSNLVMSQSLSLFTKTYKFFTILADKSDPFLCFFRFGCETK</sequence>
<comment type="caution">
    <text evidence="1">The sequence shown here is derived from an EMBL/GenBank/DDBJ whole genome shotgun (WGS) entry which is preliminary data.</text>
</comment>
<organism evidence="1 2">
    <name type="scientific">Priestia megaterium</name>
    <name type="common">Bacillus megaterium</name>
    <dbReference type="NCBI Taxonomy" id="1404"/>
    <lineage>
        <taxon>Bacteria</taxon>
        <taxon>Bacillati</taxon>
        <taxon>Bacillota</taxon>
        <taxon>Bacilli</taxon>
        <taxon>Bacillales</taxon>
        <taxon>Bacillaceae</taxon>
        <taxon>Priestia</taxon>
    </lineage>
</organism>
<protein>
    <submittedName>
        <fullName evidence="1">Uncharacterized protein</fullName>
    </submittedName>
</protein>
<accession>A0AAX6BQD8</accession>
<evidence type="ECO:0000313" key="2">
    <source>
        <dbReference type="Proteomes" id="UP001165240"/>
    </source>
</evidence>
<dbReference type="AlphaFoldDB" id="A0AAX6BQD8"/>
<name>A0AAX6BQD8_PRIMG</name>
<proteinExistence type="predicted"/>
<evidence type="ECO:0000313" key="1">
    <source>
        <dbReference type="EMBL" id="GMG75914.1"/>
    </source>
</evidence>
<dbReference type="Proteomes" id="UP001165240">
    <property type="component" value="Unassembled WGS sequence"/>
</dbReference>
<reference evidence="1" key="1">
    <citation type="journal article" date="2024" name="Appl Microbiol">
        <title>Effect of kuratsuki Bacillus and Priestia on Taste of Sake.</title>
        <authorList>
            <person name="Kobayashi K."/>
            <person name="Nishida H."/>
        </authorList>
    </citation>
    <scope>NUCLEOTIDE SEQUENCE</scope>
    <source>
        <strain evidence="1">B-12</strain>
    </source>
</reference>